<dbReference type="SUPFAM" id="SSF53187">
    <property type="entry name" value="Zn-dependent exopeptidases"/>
    <property type="match status" value="1"/>
</dbReference>
<proteinExistence type="predicted"/>
<name>A0A8J7UVW6_9BACT</name>
<dbReference type="AlphaFoldDB" id="A0A8J7UVW6"/>
<dbReference type="PANTHER" id="PTHR12147:SF26">
    <property type="entry name" value="PEPTIDASE M28 DOMAIN-CONTAINING PROTEIN"/>
    <property type="match status" value="1"/>
</dbReference>
<evidence type="ECO:0000313" key="2">
    <source>
        <dbReference type="EMBL" id="MBP3191589.1"/>
    </source>
</evidence>
<dbReference type="PANTHER" id="PTHR12147">
    <property type="entry name" value="METALLOPEPTIDASE M28 FAMILY MEMBER"/>
    <property type="match status" value="1"/>
</dbReference>
<dbReference type="RefSeq" id="WP_210510229.1">
    <property type="nucleotide sequence ID" value="NZ_JAFIDN010000002.1"/>
</dbReference>
<keyword evidence="3" id="KW-1185">Reference proteome</keyword>
<feature type="domain" description="Peptidase M28" evidence="1">
    <location>
        <begin position="306"/>
        <end position="526"/>
    </location>
</feature>
<sequence>MLFLQNPAFSTLQEHGNEPASSEDSISLSQLKYHLNVLAQDSLKGRGTAQEGARLASRYLVDFYSRDTFSGLEGFELHRQTFTLESKMWEDVKYSLYINEDPDTPAVYQSRIAESVSSNNEPGLFFPLHGGSENVKSPVVFAGFGPGDHSYRIADDSDAGFRDKWVLMFEPSGSGLKRNDSDEFMSRSDMVSKMVNRHGAAGVMFISEKSIEKWEVLYETMKQQLPRPLAIRKPEQRFRHAERPAGTAVSVHPGVAKDILGLDNRQQLDSLRAYWKEPETTAEAEMTGHIFRNHPEINRREIEEENIIAVLPGHDEDASDDAVIISAHYDHLGLGEPDDRNDIVYSGADDNASGTAVIMELARTLAASSHAGNPHDRTLIFLHAAAEEWGLFGARYYAENPIYDLDNTITSINVDMVGAVDERHAGNPDEPYVYVIGGGMVSRELQRMLEETNQSGDQQQIKLDEHYNDPSHPKMLYRRSDQWAFGERGIPFVFFFSGLHDHYHRPSDTAERISWTQLNERAGFIYEFVRNMAQDGDIPRMKNERPDIPSMRSR</sequence>
<organism evidence="2 3">
    <name type="scientific">Natronogracilivirga saccharolytica</name>
    <dbReference type="NCBI Taxonomy" id="2812953"/>
    <lineage>
        <taxon>Bacteria</taxon>
        <taxon>Pseudomonadati</taxon>
        <taxon>Balneolota</taxon>
        <taxon>Balneolia</taxon>
        <taxon>Balneolales</taxon>
        <taxon>Cyclonatronaceae</taxon>
        <taxon>Natronogracilivirga</taxon>
    </lineage>
</organism>
<gene>
    <name evidence="2" type="ORF">NATSA_02820</name>
</gene>
<dbReference type="GO" id="GO:0008235">
    <property type="term" value="F:metalloexopeptidase activity"/>
    <property type="evidence" value="ECO:0007669"/>
    <property type="project" value="InterPro"/>
</dbReference>
<dbReference type="InterPro" id="IPR045175">
    <property type="entry name" value="M28_fam"/>
</dbReference>
<evidence type="ECO:0000259" key="1">
    <source>
        <dbReference type="Pfam" id="PF04389"/>
    </source>
</evidence>
<protein>
    <submittedName>
        <fullName evidence="2">M28 family peptidase</fullName>
    </submittedName>
</protein>
<comment type="caution">
    <text evidence="2">The sequence shown here is derived from an EMBL/GenBank/DDBJ whole genome shotgun (WGS) entry which is preliminary data.</text>
</comment>
<dbReference type="Proteomes" id="UP000673975">
    <property type="component" value="Unassembled WGS sequence"/>
</dbReference>
<reference evidence="2" key="1">
    <citation type="submission" date="2021-02" db="EMBL/GenBank/DDBJ databases">
        <title>Natronogracilivirga saccharolytica gen. nov. sp. nov. a new anaerobic, haloalkiliphilic carbohydrate-fermenting bacterium from soda lake and proposing of Cyclonatronumiaceae fam. nov. in the phylum Balneolaeota.</title>
        <authorList>
            <person name="Zhilina T.N."/>
            <person name="Sorokin D.Y."/>
            <person name="Zavarzina D.G."/>
            <person name="Toshchakov S.V."/>
            <person name="Kublanov I.V."/>
        </authorList>
    </citation>
    <scope>NUCLEOTIDE SEQUENCE</scope>
    <source>
        <strain evidence="2">Z-1702</strain>
    </source>
</reference>
<dbReference type="EMBL" id="JAFIDN010000002">
    <property type="protein sequence ID" value="MBP3191589.1"/>
    <property type="molecule type" value="Genomic_DNA"/>
</dbReference>
<dbReference type="Pfam" id="PF04389">
    <property type="entry name" value="Peptidase_M28"/>
    <property type="match status" value="1"/>
</dbReference>
<dbReference type="Gene3D" id="3.40.630.10">
    <property type="entry name" value="Zn peptidases"/>
    <property type="match status" value="1"/>
</dbReference>
<accession>A0A8J7UVW6</accession>
<evidence type="ECO:0000313" key="3">
    <source>
        <dbReference type="Proteomes" id="UP000673975"/>
    </source>
</evidence>
<dbReference type="InterPro" id="IPR007484">
    <property type="entry name" value="Peptidase_M28"/>
</dbReference>
<dbReference type="GO" id="GO:0006508">
    <property type="term" value="P:proteolysis"/>
    <property type="evidence" value="ECO:0007669"/>
    <property type="project" value="InterPro"/>
</dbReference>